<reference evidence="7" key="1">
    <citation type="submission" date="2020-07" db="EMBL/GenBank/DDBJ databases">
        <title>Ethylene signaling mediates host invasion by parasitic plants.</title>
        <authorList>
            <person name="Yoshida S."/>
        </authorList>
    </citation>
    <scope>NUCLEOTIDE SEQUENCE</scope>
    <source>
        <strain evidence="7">Okayama</strain>
    </source>
</reference>
<dbReference type="Gene3D" id="3.10.50.40">
    <property type="match status" value="1"/>
</dbReference>
<dbReference type="GO" id="GO:0005737">
    <property type="term" value="C:cytoplasm"/>
    <property type="evidence" value="ECO:0007669"/>
    <property type="project" value="TreeGrafter"/>
</dbReference>
<gene>
    <name evidence="7" type="ORF">PHJA_001321000</name>
</gene>
<dbReference type="SUPFAM" id="SSF54534">
    <property type="entry name" value="FKBP-like"/>
    <property type="match status" value="1"/>
</dbReference>
<evidence type="ECO:0000313" key="7">
    <source>
        <dbReference type="EMBL" id="GFP91770.1"/>
    </source>
</evidence>
<accession>A0A830BWE5</accession>
<dbReference type="InterPro" id="IPR050689">
    <property type="entry name" value="FKBP-type_PPIase"/>
</dbReference>
<keyword evidence="8" id="KW-1185">Reference proteome</keyword>
<dbReference type="AlphaFoldDB" id="A0A830BWE5"/>
<proteinExistence type="predicted"/>
<comment type="catalytic activity">
    <reaction evidence="1 5">
        <text>[protein]-peptidylproline (omega=180) = [protein]-peptidylproline (omega=0)</text>
        <dbReference type="Rhea" id="RHEA:16237"/>
        <dbReference type="Rhea" id="RHEA-COMP:10747"/>
        <dbReference type="Rhea" id="RHEA-COMP:10748"/>
        <dbReference type="ChEBI" id="CHEBI:83833"/>
        <dbReference type="ChEBI" id="CHEBI:83834"/>
        <dbReference type="EC" id="5.2.1.8"/>
    </reaction>
</comment>
<dbReference type="OrthoDB" id="1902587at2759"/>
<keyword evidence="4 5" id="KW-0413">Isomerase</keyword>
<evidence type="ECO:0000256" key="3">
    <source>
        <dbReference type="ARBA" id="ARBA00023110"/>
    </source>
</evidence>
<dbReference type="PANTHER" id="PTHR10516:SF443">
    <property type="entry name" value="FK506-BINDING PROTEIN 59-RELATED"/>
    <property type="match status" value="1"/>
</dbReference>
<protein>
    <recommendedName>
        <fullName evidence="2 5">peptidylprolyl isomerase</fullName>
        <ecNumber evidence="2 5">5.2.1.8</ecNumber>
    </recommendedName>
</protein>
<organism evidence="7 8">
    <name type="scientific">Phtheirospermum japonicum</name>
    <dbReference type="NCBI Taxonomy" id="374723"/>
    <lineage>
        <taxon>Eukaryota</taxon>
        <taxon>Viridiplantae</taxon>
        <taxon>Streptophyta</taxon>
        <taxon>Embryophyta</taxon>
        <taxon>Tracheophyta</taxon>
        <taxon>Spermatophyta</taxon>
        <taxon>Magnoliopsida</taxon>
        <taxon>eudicotyledons</taxon>
        <taxon>Gunneridae</taxon>
        <taxon>Pentapetalae</taxon>
        <taxon>asterids</taxon>
        <taxon>lamiids</taxon>
        <taxon>Lamiales</taxon>
        <taxon>Orobanchaceae</taxon>
        <taxon>Orobanchaceae incertae sedis</taxon>
        <taxon>Phtheirospermum</taxon>
    </lineage>
</organism>
<feature type="domain" description="PPIase FKBP-type" evidence="6">
    <location>
        <begin position="11"/>
        <end position="57"/>
    </location>
</feature>
<dbReference type="Proteomes" id="UP000653305">
    <property type="component" value="Unassembled WGS sequence"/>
</dbReference>
<evidence type="ECO:0000256" key="4">
    <source>
        <dbReference type="ARBA" id="ARBA00023235"/>
    </source>
</evidence>
<evidence type="ECO:0000256" key="1">
    <source>
        <dbReference type="ARBA" id="ARBA00000971"/>
    </source>
</evidence>
<dbReference type="PANTHER" id="PTHR10516">
    <property type="entry name" value="PEPTIDYL-PROLYL CIS-TRANS ISOMERASE"/>
    <property type="match status" value="1"/>
</dbReference>
<dbReference type="PROSITE" id="PS50059">
    <property type="entry name" value="FKBP_PPIASE"/>
    <property type="match status" value="1"/>
</dbReference>
<name>A0A830BWE5_9LAMI</name>
<dbReference type="InterPro" id="IPR001179">
    <property type="entry name" value="PPIase_FKBP_dom"/>
</dbReference>
<evidence type="ECO:0000256" key="2">
    <source>
        <dbReference type="ARBA" id="ARBA00013194"/>
    </source>
</evidence>
<evidence type="ECO:0000259" key="6">
    <source>
        <dbReference type="PROSITE" id="PS50059"/>
    </source>
</evidence>
<sequence length="94" mass="10648">MSRYQPETYRAQNVTVHCTGFGKNGNLAENFWSTKDLGHNPFPFQIGQGNVIKGWDEVRNASRRSCPTTVHTKLCVSPRWFSVLGYPAQLRSGF</sequence>
<keyword evidence="3 5" id="KW-0697">Rotamase</keyword>
<evidence type="ECO:0000313" key="8">
    <source>
        <dbReference type="Proteomes" id="UP000653305"/>
    </source>
</evidence>
<dbReference type="Pfam" id="PF00254">
    <property type="entry name" value="FKBP_C"/>
    <property type="match status" value="1"/>
</dbReference>
<dbReference type="GO" id="GO:0003755">
    <property type="term" value="F:peptidyl-prolyl cis-trans isomerase activity"/>
    <property type="evidence" value="ECO:0007669"/>
    <property type="project" value="UniProtKB-KW"/>
</dbReference>
<evidence type="ECO:0000256" key="5">
    <source>
        <dbReference type="PROSITE-ProRule" id="PRU00277"/>
    </source>
</evidence>
<dbReference type="InterPro" id="IPR046357">
    <property type="entry name" value="PPIase_dom_sf"/>
</dbReference>
<comment type="caution">
    <text evidence="7">The sequence shown here is derived from an EMBL/GenBank/DDBJ whole genome shotgun (WGS) entry which is preliminary data.</text>
</comment>
<dbReference type="EC" id="5.2.1.8" evidence="2 5"/>
<dbReference type="EMBL" id="BMAC01000255">
    <property type="protein sequence ID" value="GFP91770.1"/>
    <property type="molecule type" value="Genomic_DNA"/>
</dbReference>